<name>V6LGK1_9EUKA</name>
<dbReference type="AlphaFoldDB" id="V6LGK1"/>
<proteinExistence type="predicted"/>
<sequence>MSFAELYFLHRNGSNFYAYQSNKSYVFSSKGKLLRVIETQIELSATETPRQYSVVYFDSRYFGFLDNQSFLLSYEQIQSVNSCVSRPFGVCFFNSVIVNAQKNPLFKTSQIASFGNFLLALENRVLTQYKNSLKRLNQQFQFPLDSSDSCLEMVTQFNQYLVLKDKISVYLVEVQRDYFRVSTTDDPSELFLDGQVFGDYIRLNMLADPILLSTAIKDLFAVKFEGISNQHFEKINREHQNSVLTPMRTFRKDVFQIQIMEESDQ</sequence>
<reference evidence="2" key="2">
    <citation type="submission" date="2020-12" db="EMBL/GenBank/DDBJ databases">
        <title>New Spironucleus salmonicida genome in near-complete chromosomes.</title>
        <authorList>
            <person name="Xu F."/>
            <person name="Kurt Z."/>
            <person name="Jimenez-Gonzalez A."/>
            <person name="Astvaldsson A."/>
            <person name="Andersson J.O."/>
            <person name="Svard S.G."/>
        </authorList>
    </citation>
    <scope>NUCLEOTIDE SEQUENCE</scope>
    <source>
        <strain evidence="2">ATCC 50377</strain>
    </source>
</reference>
<dbReference type="EMBL" id="AUWU02000005">
    <property type="protein sequence ID" value="KAH0572788.1"/>
    <property type="molecule type" value="Genomic_DNA"/>
</dbReference>
<dbReference type="Proteomes" id="UP000018208">
    <property type="component" value="Unassembled WGS sequence"/>
</dbReference>
<evidence type="ECO:0000313" key="3">
    <source>
        <dbReference type="Proteomes" id="UP000018208"/>
    </source>
</evidence>
<gene>
    <name evidence="1" type="ORF">SS50377_16795</name>
    <name evidence="2" type="ORF">SS50377_24901</name>
</gene>
<evidence type="ECO:0000313" key="1">
    <source>
        <dbReference type="EMBL" id="EST43433.1"/>
    </source>
</evidence>
<evidence type="ECO:0000313" key="2">
    <source>
        <dbReference type="EMBL" id="KAH0572788.1"/>
    </source>
</evidence>
<keyword evidence="3" id="KW-1185">Reference proteome</keyword>
<accession>V6LGK1</accession>
<dbReference type="EMBL" id="KI546136">
    <property type="protein sequence ID" value="EST43433.1"/>
    <property type="molecule type" value="Genomic_DNA"/>
</dbReference>
<dbReference type="VEuPathDB" id="GiardiaDB:SS50377_24901"/>
<organism evidence="1">
    <name type="scientific">Spironucleus salmonicida</name>
    <dbReference type="NCBI Taxonomy" id="348837"/>
    <lineage>
        <taxon>Eukaryota</taxon>
        <taxon>Metamonada</taxon>
        <taxon>Diplomonadida</taxon>
        <taxon>Hexamitidae</taxon>
        <taxon>Hexamitinae</taxon>
        <taxon>Spironucleus</taxon>
    </lineage>
</organism>
<reference evidence="1 2" key="1">
    <citation type="journal article" date="2014" name="PLoS Genet.">
        <title>The Genome of Spironucleus salmonicida Highlights a Fish Pathogen Adapted to Fluctuating Environments.</title>
        <authorList>
            <person name="Xu F."/>
            <person name="Jerlstrom-Hultqvist J."/>
            <person name="Einarsson E."/>
            <person name="Astvaldsson A."/>
            <person name="Svard S.G."/>
            <person name="Andersson J.O."/>
        </authorList>
    </citation>
    <scope>NUCLEOTIDE SEQUENCE</scope>
    <source>
        <strain evidence="2">ATCC 50377</strain>
    </source>
</reference>
<protein>
    <submittedName>
        <fullName evidence="1">Uncharacterized protein</fullName>
    </submittedName>
</protein>